<dbReference type="EMBL" id="JACHBR010000001">
    <property type="protein sequence ID" value="MBB5626216.1"/>
    <property type="molecule type" value="Genomic_DNA"/>
</dbReference>
<dbReference type="RefSeq" id="WP_184610045.1">
    <property type="nucleotide sequence ID" value="NZ_BOOS01000063.1"/>
</dbReference>
<dbReference type="InterPro" id="IPR020846">
    <property type="entry name" value="MFS_dom"/>
</dbReference>
<feature type="transmembrane region" description="Helical" evidence="6">
    <location>
        <begin position="384"/>
        <end position="404"/>
    </location>
</feature>
<keyword evidence="2" id="KW-1003">Cell membrane</keyword>
<evidence type="ECO:0000256" key="3">
    <source>
        <dbReference type="ARBA" id="ARBA00022692"/>
    </source>
</evidence>
<feature type="transmembrane region" description="Helical" evidence="6">
    <location>
        <begin position="167"/>
        <end position="191"/>
    </location>
</feature>
<dbReference type="Gene3D" id="1.20.1250.20">
    <property type="entry name" value="MFS general substrate transporter like domains"/>
    <property type="match status" value="1"/>
</dbReference>
<keyword evidence="9" id="KW-1185">Reference proteome</keyword>
<organism evidence="8 9">
    <name type="scientific">Sphaerisporangium krabiense</name>
    <dbReference type="NCBI Taxonomy" id="763782"/>
    <lineage>
        <taxon>Bacteria</taxon>
        <taxon>Bacillati</taxon>
        <taxon>Actinomycetota</taxon>
        <taxon>Actinomycetes</taxon>
        <taxon>Streptosporangiales</taxon>
        <taxon>Streptosporangiaceae</taxon>
        <taxon>Sphaerisporangium</taxon>
    </lineage>
</organism>
<evidence type="ECO:0000256" key="2">
    <source>
        <dbReference type="ARBA" id="ARBA00022475"/>
    </source>
</evidence>
<feature type="transmembrane region" description="Helical" evidence="6">
    <location>
        <begin position="230"/>
        <end position="252"/>
    </location>
</feature>
<dbReference type="AlphaFoldDB" id="A0A7W8Z2I1"/>
<keyword evidence="4 6" id="KW-1133">Transmembrane helix</keyword>
<name>A0A7W8Z2I1_9ACTN</name>
<keyword evidence="5 6" id="KW-0472">Membrane</keyword>
<feature type="transmembrane region" description="Helical" evidence="6">
    <location>
        <begin position="258"/>
        <end position="281"/>
    </location>
</feature>
<feature type="transmembrane region" description="Helical" evidence="6">
    <location>
        <begin position="293"/>
        <end position="312"/>
    </location>
</feature>
<dbReference type="GO" id="GO:0005886">
    <property type="term" value="C:plasma membrane"/>
    <property type="evidence" value="ECO:0007669"/>
    <property type="project" value="UniProtKB-SubCell"/>
</dbReference>
<feature type="domain" description="Major facilitator superfamily (MFS) profile" evidence="7">
    <location>
        <begin position="227"/>
        <end position="424"/>
    </location>
</feature>
<dbReference type="InterPro" id="IPR011701">
    <property type="entry name" value="MFS"/>
</dbReference>
<feature type="transmembrane region" description="Helical" evidence="6">
    <location>
        <begin position="20"/>
        <end position="45"/>
    </location>
</feature>
<gene>
    <name evidence="8" type="ORF">BJ981_001915</name>
</gene>
<evidence type="ECO:0000256" key="1">
    <source>
        <dbReference type="ARBA" id="ARBA00004651"/>
    </source>
</evidence>
<dbReference type="PANTHER" id="PTHR23513:SF6">
    <property type="entry name" value="MAJOR FACILITATOR SUPERFAMILY ASSOCIATED DOMAIN-CONTAINING PROTEIN"/>
    <property type="match status" value="1"/>
</dbReference>
<dbReference type="InterPro" id="IPR036259">
    <property type="entry name" value="MFS_trans_sf"/>
</dbReference>
<feature type="transmembrane region" description="Helical" evidence="6">
    <location>
        <begin position="318"/>
        <end position="339"/>
    </location>
</feature>
<keyword evidence="3 6" id="KW-0812">Transmembrane</keyword>
<evidence type="ECO:0000313" key="8">
    <source>
        <dbReference type="EMBL" id="MBB5626216.1"/>
    </source>
</evidence>
<dbReference type="PROSITE" id="PS50850">
    <property type="entry name" value="MFS"/>
    <property type="match status" value="1"/>
</dbReference>
<dbReference type="GO" id="GO:0022857">
    <property type="term" value="F:transmembrane transporter activity"/>
    <property type="evidence" value="ECO:0007669"/>
    <property type="project" value="InterPro"/>
</dbReference>
<reference evidence="8 9" key="1">
    <citation type="submission" date="2020-08" db="EMBL/GenBank/DDBJ databases">
        <title>Sequencing the genomes of 1000 actinobacteria strains.</title>
        <authorList>
            <person name="Klenk H.-P."/>
        </authorList>
    </citation>
    <scope>NUCLEOTIDE SEQUENCE [LARGE SCALE GENOMIC DNA]</scope>
    <source>
        <strain evidence="8 9">DSM 45790</strain>
    </source>
</reference>
<dbReference type="Proteomes" id="UP000588112">
    <property type="component" value="Unassembled WGS sequence"/>
</dbReference>
<evidence type="ECO:0000313" key="9">
    <source>
        <dbReference type="Proteomes" id="UP000588112"/>
    </source>
</evidence>
<dbReference type="SUPFAM" id="SSF103473">
    <property type="entry name" value="MFS general substrate transporter"/>
    <property type="match status" value="1"/>
</dbReference>
<dbReference type="CDD" id="cd06173">
    <property type="entry name" value="MFS_MefA_like"/>
    <property type="match status" value="1"/>
</dbReference>
<comment type="subcellular location">
    <subcellularLocation>
        <location evidence="1">Cell membrane</location>
        <topology evidence="1">Multi-pass membrane protein</topology>
    </subcellularLocation>
</comment>
<evidence type="ECO:0000259" key="7">
    <source>
        <dbReference type="PROSITE" id="PS50850"/>
    </source>
</evidence>
<proteinExistence type="predicted"/>
<feature type="transmembrane region" description="Helical" evidence="6">
    <location>
        <begin position="57"/>
        <end position="74"/>
    </location>
</feature>
<evidence type="ECO:0000256" key="5">
    <source>
        <dbReference type="ARBA" id="ARBA00023136"/>
    </source>
</evidence>
<comment type="caution">
    <text evidence="8">The sequence shown here is derived from an EMBL/GenBank/DDBJ whole genome shotgun (WGS) entry which is preliminary data.</text>
</comment>
<evidence type="ECO:0000256" key="4">
    <source>
        <dbReference type="ARBA" id="ARBA00022989"/>
    </source>
</evidence>
<dbReference type="PANTHER" id="PTHR23513">
    <property type="entry name" value="INTEGRAL MEMBRANE EFFLUX PROTEIN-RELATED"/>
    <property type="match status" value="1"/>
</dbReference>
<feature type="transmembrane region" description="Helical" evidence="6">
    <location>
        <begin position="360"/>
        <end position="378"/>
    </location>
</feature>
<sequence length="424" mass="43867">MRDRTSHPPLSRRGDFLKIWGGQSVALLGFEISEMALPLLAILVLHAGASDLGLLNAARWLPFVLVSLWAGAWVERRRRIPVMIAADLGRAALLGVVVVLALAGVLNLPVLVAAVFLLGVMTVFFDVGHTTVLVSVVPREQLVEANGRLQASGSVAQVGGPGLGGLLVQWVTAPVTLLAQAGAFLVSAGFLSATRVEERVDPAPAGGPGAVAAVREGLAASFRDPLLRSLVGVGALFNMFSQWVVAMFPLFAVRDLGLSAGLMGLIVSVAAVGGLAGSMTVARLTARLGPGRVVVLSTAVASVPFVLVALTPERTELAVPWLIGAFAVAGYGWTVGGIMMTSLRQAHTPHGVLARVNATYRFLGSGLVAVGVFAGGLLGQATSLRVTLLAGAAGAMTAFAWSLVSPLRHLKEMPSQAQAVEEAR</sequence>
<accession>A0A7W8Z2I1</accession>
<dbReference type="Pfam" id="PF07690">
    <property type="entry name" value="MFS_1"/>
    <property type="match status" value="1"/>
</dbReference>
<evidence type="ECO:0000256" key="6">
    <source>
        <dbReference type="SAM" id="Phobius"/>
    </source>
</evidence>
<protein>
    <submittedName>
        <fullName evidence="8">MFS family permease</fullName>
    </submittedName>
</protein>
<feature type="transmembrane region" description="Helical" evidence="6">
    <location>
        <begin position="94"/>
        <end position="125"/>
    </location>
</feature>